<dbReference type="EMBL" id="AEDD01000007">
    <property type="protein sequence ID" value="EFM10379.1"/>
    <property type="molecule type" value="Genomic_DNA"/>
</dbReference>
<keyword evidence="2" id="KW-1185">Reference proteome</keyword>
<evidence type="ECO:0000313" key="1">
    <source>
        <dbReference type="EMBL" id="EFM10379.1"/>
    </source>
</evidence>
<dbReference type="AlphaFoldDB" id="E0IB88"/>
<protein>
    <recommendedName>
        <fullName evidence="3">Permuted papain-like amidase YaeF/Yiix C92 family enzyme</fullName>
    </recommendedName>
</protein>
<dbReference type="Proteomes" id="UP000005387">
    <property type="component" value="Unassembled WGS sequence"/>
</dbReference>
<proteinExistence type="predicted"/>
<dbReference type="OrthoDB" id="2080662at2"/>
<evidence type="ECO:0008006" key="3">
    <source>
        <dbReference type="Google" id="ProtNLM"/>
    </source>
</evidence>
<dbReference type="RefSeq" id="WP_006038805.1">
    <property type="nucleotide sequence ID" value="NZ_AEDD01000007.1"/>
</dbReference>
<dbReference type="InterPro" id="IPR038765">
    <property type="entry name" value="Papain-like_cys_pep_sf"/>
</dbReference>
<accession>E0IB88</accession>
<dbReference type="SUPFAM" id="SSF54001">
    <property type="entry name" value="Cysteine proteinases"/>
    <property type="match status" value="1"/>
</dbReference>
<dbReference type="PANTHER" id="PTHR47112">
    <property type="entry name" value="PX DOMAIN-CONTAINING PROTEIN"/>
    <property type="match status" value="1"/>
</dbReference>
<evidence type="ECO:0000313" key="2">
    <source>
        <dbReference type="Proteomes" id="UP000005387"/>
    </source>
</evidence>
<name>E0IB88_9BACL</name>
<dbReference type="STRING" id="717606.PaecuDRAFT_2815"/>
<reference evidence="1 2" key="1">
    <citation type="submission" date="2010-07" db="EMBL/GenBank/DDBJ databases">
        <title>The draft genome of Paenibacillus curdlanolyticus YK9.</title>
        <authorList>
            <consortium name="US DOE Joint Genome Institute (JGI-PGF)"/>
            <person name="Lucas S."/>
            <person name="Copeland A."/>
            <person name="Lapidus A."/>
            <person name="Cheng J.-F."/>
            <person name="Bruce D."/>
            <person name="Goodwin L."/>
            <person name="Pitluck S."/>
            <person name="Land M.L."/>
            <person name="Hauser L."/>
            <person name="Chang Y.-J."/>
            <person name="Jeffries C."/>
            <person name="Anderson I.J."/>
            <person name="Johnson E."/>
            <person name="Loganathan U."/>
            <person name="Mulhopadhyay B."/>
            <person name="Kyrpides N."/>
            <person name="Woyke T.J."/>
        </authorList>
    </citation>
    <scope>NUCLEOTIDE SEQUENCE [LARGE SCALE GENOMIC DNA]</scope>
    <source>
        <strain evidence="1 2">YK9</strain>
    </source>
</reference>
<dbReference type="Gene3D" id="3.90.1720.10">
    <property type="entry name" value="endopeptidase domain like (from Nostoc punctiforme)"/>
    <property type="match status" value="1"/>
</dbReference>
<gene>
    <name evidence="1" type="ORF">PaecuDRAFT_2815</name>
</gene>
<dbReference type="PANTHER" id="PTHR47112:SF1">
    <property type="entry name" value="PX DOMAIN-CONTAINING PROTEIN"/>
    <property type="match status" value="1"/>
</dbReference>
<organism evidence="1 2">
    <name type="scientific">Paenibacillus curdlanolyticus YK9</name>
    <dbReference type="NCBI Taxonomy" id="717606"/>
    <lineage>
        <taxon>Bacteria</taxon>
        <taxon>Bacillati</taxon>
        <taxon>Bacillota</taxon>
        <taxon>Bacilli</taxon>
        <taxon>Bacillales</taxon>
        <taxon>Paenibacillaceae</taxon>
        <taxon>Paenibacillus</taxon>
    </lineage>
</organism>
<sequence length="210" mass="23818">MSPKTVTFEELKGELQTGDIFFASGIGAGSQRIEKLEHCEWSHVAMIVRTPDDQLLLWESTSLDNLEDVRFHDQKPGPQLVRLVDRLSTDVSCKYDGKFAIRRLNVDRTPQMLEKLNSFMEQVYEATFPSHLHMYLEVLEGKLGIRTSFQDFFCSKLLAETYIQLGLLPDHPVANSYEPASFTSSHHLPLLLHATLDDEVLIDIASIPVS</sequence>
<dbReference type="eggNOG" id="ENOG5032VSY">
    <property type="taxonomic scope" value="Bacteria"/>
</dbReference>